<dbReference type="GO" id="GO:0016787">
    <property type="term" value="F:hydrolase activity"/>
    <property type="evidence" value="ECO:0007669"/>
    <property type="project" value="UniProtKB-KW"/>
</dbReference>
<reference evidence="3" key="1">
    <citation type="submission" date="2020-08" db="EMBL/GenBank/DDBJ databases">
        <title>Novel species isolated from subtropical streams in China.</title>
        <authorList>
            <person name="Lu H."/>
        </authorList>
    </citation>
    <scope>NUCLEOTIDE SEQUENCE</scope>
    <source>
        <strain evidence="3">CY7W</strain>
    </source>
</reference>
<dbReference type="Pfam" id="PF01738">
    <property type="entry name" value="DLH"/>
    <property type="match status" value="1"/>
</dbReference>
<dbReference type="RefSeq" id="WP_186880340.1">
    <property type="nucleotide sequence ID" value="NZ_JACOGG010000004.1"/>
</dbReference>
<keyword evidence="3" id="KW-0378">Hydrolase</keyword>
<accession>A0A923I1E7</accession>
<gene>
    <name evidence="3" type="ORF">H8K47_05055</name>
</gene>
<dbReference type="EMBL" id="JACOGG010000004">
    <property type="protein sequence ID" value="MBC3934722.1"/>
    <property type="molecule type" value="Genomic_DNA"/>
</dbReference>
<protein>
    <submittedName>
        <fullName evidence="3">Dienelactone hydrolase family protein</fullName>
    </submittedName>
</protein>
<proteinExistence type="predicted"/>
<evidence type="ECO:0000256" key="1">
    <source>
        <dbReference type="SAM" id="MobiDB-lite"/>
    </source>
</evidence>
<dbReference type="Proteomes" id="UP000612361">
    <property type="component" value="Unassembled WGS sequence"/>
</dbReference>
<dbReference type="PANTHER" id="PTHR46623:SF6">
    <property type="entry name" value="ALPHA_BETA-HYDROLASES SUPERFAMILY PROTEIN"/>
    <property type="match status" value="1"/>
</dbReference>
<dbReference type="InterPro" id="IPR051049">
    <property type="entry name" value="Dienelactone_hydrolase-like"/>
</dbReference>
<dbReference type="AlphaFoldDB" id="A0A923I1E7"/>
<dbReference type="SUPFAM" id="SSF53474">
    <property type="entry name" value="alpha/beta-Hydrolases"/>
    <property type="match status" value="1"/>
</dbReference>
<evidence type="ECO:0000313" key="3">
    <source>
        <dbReference type="EMBL" id="MBC3934722.1"/>
    </source>
</evidence>
<dbReference type="InterPro" id="IPR029058">
    <property type="entry name" value="AB_hydrolase_fold"/>
</dbReference>
<dbReference type="PANTHER" id="PTHR46623">
    <property type="entry name" value="CARBOXYMETHYLENEBUTENOLIDASE-RELATED"/>
    <property type="match status" value="1"/>
</dbReference>
<organism evidence="3 4">
    <name type="scientific">Undibacterium rugosum</name>
    <dbReference type="NCBI Taxonomy" id="2762291"/>
    <lineage>
        <taxon>Bacteria</taxon>
        <taxon>Pseudomonadati</taxon>
        <taxon>Pseudomonadota</taxon>
        <taxon>Betaproteobacteria</taxon>
        <taxon>Burkholderiales</taxon>
        <taxon>Oxalobacteraceae</taxon>
        <taxon>Undibacterium</taxon>
    </lineage>
</organism>
<evidence type="ECO:0000259" key="2">
    <source>
        <dbReference type="Pfam" id="PF01738"/>
    </source>
</evidence>
<sequence>MHNQNDRAEFNSLTGASVDSTGTQSKASSQQENNRRQFLQSALGVGFAAAALPVCAQTMLLTPATGLSEQRLQIDVDGQAVSVYSVRPEGKQSLPVILVVSEIFGVHEHIADVARRFAQLGYLALAPDLFVRQGDASKYASVAELIKEVIAKVPDAQVMRDLDAVLAWADKHGGDLKRVGITGFCWGGRITWMYAAHNPAIKAGVAWYGRLVGEANALTPLHPVDIAAALKVPVLGLYGAKDTGISLDSIVKMEAALAKGSSHSIFKVYEHSGHAFHADYRPSYVEADAKDGWKACVAWLKANGAG</sequence>
<feature type="compositionally biased region" description="Polar residues" evidence="1">
    <location>
        <begin position="11"/>
        <end position="33"/>
    </location>
</feature>
<dbReference type="InterPro" id="IPR002925">
    <property type="entry name" value="Dienelactn_hydro"/>
</dbReference>
<name>A0A923I1E7_9BURK</name>
<evidence type="ECO:0000313" key="4">
    <source>
        <dbReference type="Proteomes" id="UP000612361"/>
    </source>
</evidence>
<dbReference type="Gene3D" id="3.40.50.1820">
    <property type="entry name" value="alpha/beta hydrolase"/>
    <property type="match status" value="1"/>
</dbReference>
<feature type="domain" description="Dienelactone hydrolase" evidence="2">
    <location>
        <begin position="83"/>
        <end position="302"/>
    </location>
</feature>
<keyword evidence="4" id="KW-1185">Reference proteome</keyword>
<feature type="region of interest" description="Disordered" evidence="1">
    <location>
        <begin position="1"/>
        <end position="33"/>
    </location>
</feature>
<comment type="caution">
    <text evidence="3">The sequence shown here is derived from an EMBL/GenBank/DDBJ whole genome shotgun (WGS) entry which is preliminary data.</text>
</comment>